<evidence type="ECO:0000313" key="2">
    <source>
        <dbReference type="EMBL" id="CAF3881629.1"/>
    </source>
</evidence>
<proteinExistence type="predicted"/>
<reference evidence="2" key="1">
    <citation type="submission" date="2021-02" db="EMBL/GenBank/DDBJ databases">
        <authorList>
            <person name="Nowell W R."/>
        </authorList>
    </citation>
    <scope>NUCLEOTIDE SEQUENCE</scope>
</reference>
<dbReference type="AlphaFoldDB" id="A0A819GGW0"/>
<dbReference type="PANTHER" id="PTHR21301:SF10">
    <property type="entry name" value="REVERSE TRANSCRIPTASE DOMAIN-CONTAINING PROTEIN"/>
    <property type="match status" value="1"/>
</dbReference>
<dbReference type="PROSITE" id="PS50878">
    <property type="entry name" value="RT_POL"/>
    <property type="match status" value="1"/>
</dbReference>
<name>A0A819GGW0_9BILA</name>
<dbReference type="PANTHER" id="PTHR21301">
    <property type="entry name" value="REVERSE TRANSCRIPTASE"/>
    <property type="match status" value="1"/>
</dbReference>
<dbReference type="Proteomes" id="UP000663881">
    <property type="component" value="Unassembled WGS sequence"/>
</dbReference>
<organism evidence="2 3">
    <name type="scientific">Adineta steineri</name>
    <dbReference type="NCBI Taxonomy" id="433720"/>
    <lineage>
        <taxon>Eukaryota</taxon>
        <taxon>Metazoa</taxon>
        <taxon>Spiralia</taxon>
        <taxon>Gnathifera</taxon>
        <taxon>Rotifera</taxon>
        <taxon>Eurotatoria</taxon>
        <taxon>Bdelloidea</taxon>
        <taxon>Adinetida</taxon>
        <taxon>Adinetidae</taxon>
        <taxon>Adineta</taxon>
    </lineage>
</organism>
<dbReference type="InterPro" id="IPR000477">
    <property type="entry name" value="RT_dom"/>
</dbReference>
<feature type="domain" description="Reverse transcriptase" evidence="1">
    <location>
        <begin position="138"/>
        <end position="323"/>
    </location>
</feature>
<comment type="caution">
    <text evidence="2">The sequence shown here is derived from an EMBL/GenBank/DDBJ whole genome shotgun (WGS) entry which is preliminary data.</text>
</comment>
<accession>A0A819GGW0</accession>
<evidence type="ECO:0000313" key="3">
    <source>
        <dbReference type="Proteomes" id="UP000663881"/>
    </source>
</evidence>
<gene>
    <name evidence="2" type="ORF">OKA104_LOCUS23168</name>
</gene>
<protein>
    <recommendedName>
        <fullName evidence="1">Reverse transcriptase domain-containing protein</fullName>
    </recommendedName>
</protein>
<dbReference type="EMBL" id="CAJOAY010001746">
    <property type="protein sequence ID" value="CAF3881629.1"/>
    <property type="molecule type" value="Genomic_DNA"/>
</dbReference>
<evidence type="ECO:0000259" key="1">
    <source>
        <dbReference type="PROSITE" id="PS50878"/>
    </source>
</evidence>
<sequence length="323" mass="37306">MNKITQLQHSRRNVLTEDGLSYNRLRTIDRSEVISNIELLFDQLSDPDSGFNKETRTLEPRQLYFAVDLKSATTKFFNQSHEDELLLDLSKDTSIIITKPDKGRGVVIMNRSDYIEKLGQILRNRSKFKLLNKNPTVTQQYRYIKPVGSIPARLYGLTKVHKTNVPLRPIVSCIQSYNYRLGKFLVDIVKSIRNSTYSLKNSDAFIQCLKENSSLSIHKLISFNVESLFTNIPVNRTINIICEKLYWTDLILNPIIPEYATKWTHFLYNGNYYDQCDGVSMGTSLAAIFAEVFMANFEEQYISPLLTNGSKLLAWRRYVDDIS</sequence>